<dbReference type="InterPro" id="IPR000182">
    <property type="entry name" value="GNAT_dom"/>
</dbReference>
<evidence type="ECO:0000259" key="1">
    <source>
        <dbReference type="PROSITE" id="PS51186"/>
    </source>
</evidence>
<evidence type="ECO:0000313" key="2">
    <source>
        <dbReference type="EMBL" id="MBJ7609103.1"/>
    </source>
</evidence>
<dbReference type="Proteomes" id="UP000614410">
    <property type="component" value="Unassembled WGS sequence"/>
</dbReference>
<organism evidence="2 3">
    <name type="scientific">Candidatus Amunia macphersoniae</name>
    <dbReference type="NCBI Taxonomy" id="3127014"/>
    <lineage>
        <taxon>Bacteria</taxon>
        <taxon>Bacillati</taxon>
        <taxon>Candidatus Dormiibacterota</taxon>
        <taxon>Candidatus Dormibacteria</taxon>
        <taxon>Candidatus Aeolococcales</taxon>
        <taxon>Candidatus Aeolococcaceae</taxon>
        <taxon>Candidatus Amunia</taxon>
    </lineage>
</organism>
<dbReference type="EMBL" id="JAEKNN010000029">
    <property type="protein sequence ID" value="MBJ7609103.1"/>
    <property type="molecule type" value="Genomic_DNA"/>
</dbReference>
<accession>A0A934KCZ7</accession>
<protein>
    <submittedName>
        <fullName evidence="2">GNAT family N-acetyltransferase</fullName>
    </submittedName>
</protein>
<dbReference type="AlphaFoldDB" id="A0A934KCZ7"/>
<dbReference type="Gene3D" id="3.40.630.30">
    <property type="match status" value="1"/>
</dbReference>
<name>A0A934KCZ7_9BACT</name>
<dbReference type="Pfam" id="PF13302">
    <property type="entry name" value="Acetyltransf_3"/>
    <property type="match status" value="1"/>
</dbReference>
<proteinExistence type="predicted"/>
<dbReference type="SUPFAM" id="SSF55729">
    <property type="entry name" value="Acyl-CoA N-acyltransferases (Nat)"/>
    <property type="match status" value="1"/>
</dbReference>
<dbReference type="PROSITE" id="PS51186">
    <property type="entry name" value="GNAT"/>
    <property type="match status" value="1"/>
</dbReference>
<dbReference type="InterPro" id="IPR016181">
    <property type="entry name" value="Acyl_CoA_acyltransferase"/>
</dbReference>
<reference evidence="2 3" key="1">
    <citation type="submission" date="2020-10" db="EMBL/GenBank/DDBJ databases">
        <title>Ca. Dormibacterota MAGs.</title>
        <authorList>
            <person name="Montgomery K."/>
        </authorList>
    </citation>
    <scope>NUCLEOTIDE SEQUENCE [LARGE SCALE GENOMIC DNA]</scope>
    <source>
        <strain evidence="2">Mitchell_Peninsula_5</strain>
    </source>
</reference>
<sequence length="191" mass="20870">MAVELKPMTRRDLAVVRPWFEDEDVQRFLGGPEWPARMLTLAETVAGTIFRGATQTASYRWIALDGAHPVGYIDCGITDRWTVCDDDGTGAPVVVSAIDVPAASVALTVDPSRRGAGIGRSMVRALLAAPEVRSVELFGAGVDPDNVASLRCFGAVGFVLQTSEPDWEGMLYLIRERERRFRRGNHAHTCP</sequence>
<evidence type="ECO:0000313" key="3">
    <source>
        <dbReference type="Proteomes" id="UP000614410"/>
    </source>
</evidence>
<gene>
    <name evidence="2" type="ORF">JF887_06685</name>
</gene>
<dbReference type="GO" id="GO:0016747">
    <property type="term" value="F:acyltransferase activity, transferring groups other than amino-acyl groups"/>
    <property type="evidence" value="ECO:0007669"/>
    <property type="project" value="InterPro"/>
</dbReference>
<comment type="caution">
    <text evidence="2">The sequence shown here is derived from an EMBL/GenBank/DDBJ whole genome shotgun (WGS) entry which is preliminary data.</text>
</comment>
<feature type="domain" description="N-acetyltransferase" evidence="1">
    <location>
        <begin position="3"/>
        <end position="178"/>
    </location>
</feature>